<evidence type="ECO:0000259" key="2">
    <source>
        <dbReference type="Pfam" id="PF05229"/>
    </source>
</evidence>
<protein>
    <recommendedName>
        <fullName evidence="2">Spore coat protein U/FanG domain-containing protein</fullName>
    </recommendedName>
</protein>
<dbReference type="Pfam" id="PF05229">
    <property type="entry name" value="SCPU"/>
    <property type="match status" value="1"/>
</dbReference>
<accession>A0A1B8H108</accession>
<evidence type="ECO:0000313" key="4">
    <source>
        <dbReference type="Proteomes" id="UP000092377"/>
    </source>
</evidence>
<name>A0A1B8H108_9GAMM</name>
<dbReference type="EMBL" id="LZEY01000060">
    <property type="protein sequence ID" value="OBU02759.1"/>
    <property type="molecule type" value="Genomic_DNA"/>
</dbReference>
<proteinExistence type="predicted"/>
<reference evidence="4" key="1">
    <citation type="submission" date="2016-06" db="EMBL/GenBank/DDBJ databases">
        <authorList>
            <person name="Butler K."/>
        </authorList>
    </citation>
    <scope>NUCLEOTIDE SEQUENCE [LARGE SCALE GENOMIC DNA]</scope>
    <source>
        <strain evidence="4">GCSL-Mp20</strain>
    </source>
</reference>
<keyword evidence="1" id="KW-0732">Signal</keyword>
<evidence type="ECO:0000313" key="3">
    <source>
        <dbReference type="EMBL" id="OBU02759.1"/>
    </source>
</evidence>
<sequence>MFVNNKYLIFIGLFSLSSAAFASSNCWNGSGTAFNFGSSTQGQANSTTGRIIFTCNNYESSTRYIRACLRLQDEAPLAMRTNSYPVNELYFNLYPLNDQSVPLSRSTQQYAQIDYVLPTASTKEAYFNLSAKIMPNQTSLVAASYYNYGFSTVIKFMAAEKQAQLPNCSAMPETNLRTVQSSASTEIRQGCQIDSVSDMNFGTLSPVSGKKLSSKTTAKITARCPVNTSFYLGLGPGLHYKDNSRQLCNQGNCVSYQLYQDAANSAPWGDTIHTNTVSMVSDNGNSQSVTVHGAIPPQDWPVSGNYTDTVVVTLFY</sequence>
<comment type="caution">
    <text evidence="3">The sequence shown here is derived from an EMBL/GenBank/DDBJ whole genome shotgun (WGS) entry which is preliminary data.</text>
</comment>
<dbReference type="OrthoDB" id="6078729at2"/>
<dbReference type="PANTHER" id="PTHR37089:SF4">
    <property type="entry name" value="EXPORTED PROTEIN"/>
    <property type="match status" value="1"/>
</dbReference>
<evidence type="ECO:0000256" key="1">
    <source>
        <dbReference type="SAM" id="SignalP"/>
    </source>
</evidence>
<dbReference type="PANTHER" id="PTHR37089">
    <property type="entry name" value="PROTEIN U-RELATED"/>
    <property type="match status" value="1"/>
</dbReference>
<keyword evidence="4" id="KW-1185">Reference proteome</keyword>
<dbReference type="AlphaFoldDB" id="A0A1B8H108"/>
<feature type="signal peptide" evidence="1">
    <location>
        <begin position="1"/>
        <end position="22"/>
    </location>
</feature>
<dbReference type="SMART" id="SM00972">
    <property type="entry name" value="SCPU"/>
    <property type="match status" value="1"/>
</dbReference>
<dbReference type="InterPro" id="IPR053167">
    <property type="entry name" value="Spore_coat_component"/>
</dbReference>
<gene>
    <name evidence="3" type="ORF">AYY18_12235</name>
</gene>
<dbReference type="RefSeq" id="WP_067406566.1">
    <property type="nucleotide sequence ID" value="NZ_LZEY01000060.1"/>
</dbReference>
<dbReference type="InterPro" id="IPR007893">
    <property type="entry name" value="Spore_coat_U/FanG"/>
</dbReference>
<organism evidence="3 4">
    <name type="scientific">Morganella psychrotolerans</name>
    <dbReference type="NCBI Taxonomy" id="368603"/>
    <lineage>
        <taxon>Bacteria</taxon>
        <taxon>Pseudomonadati</taxon>
        <taxon>Pseudomonadota</taxon>
        <taxon>Gammaproteobacteria</taxon>
        <taxon>Enterobacterales</taxon>
        <taxon>Morganellaceae</taxon>
        <taxon>Morganella</taxon>
    </lineage>
</organism>
<feature type="domain" description="Spore coat protein U/FanG" evidence="2">
    <location>
        <begin position="181"/>
        <end position="313"/>
    </location>
</feature>
<dbReference type="Proteomes" id="UP000092377">
    <property type="component" value="Unassembled WGS sequence"/>
</dbReference>
<feature type="chain" id="PRO_5008609209" description="Spore coat protein U/FanG domain-containing protein" evidence="1">
    <location>
        <begin position="23"/>
        <end position="316"/>
    </location>
</feature>